<protein>
    <recommendedName>
        <fullName evidence="18">Delta(14)-sterol reductase</fullName>
        <ecNumber evidence="3">1.3.1.70</ecNumber>
    </recommendedName>
    <alternativeName>
        <fullName evidence="15">C-14 sterol reductase</fullName>
    </alternativeName>
    <alternativeName>
        <fullName evidence="16">Sterol C14-reductase</fullName>
    </alternativeName>
</protein>
<dbReference type="GO" id="GO:0050613">
    <property type="term" value="F:Delta14-sterol reductase activity"/>
    <property type="evidence" value="ECO:0007669"/>
    <property type="project" value="UniProtKB-EC"/>
</dbReference>
<dbReference type="Gene3D" id="1.20.120.1630">
    <property type="match status" value="1"/>
</dbReference>
<proteinExistence type="inferred from homology"/>
<dbReference type="Pfam" id="PF01222">
    <property type="entry name" value="ERG4_ERG24"/>
    <property type="match status" value="1"/>
</dbReference>
<keyword evidence="13" id="KW-1207">Sterol metabolism</keyword>
<dbReference type="PANTHER" id="PTHR21257">
    <property type="entry name" value="DELTA(14)-STEROL REDUCTASE"/>
    <property type="match status" value="1"/>
</dbReference>
<evidence type="ECO:0000256" key="18">
    <source>
        <dbReference type="ARBA" id="ARBA00069705"/>
    </source>
</evidence>
<dbReference type="InterPro" id="IPR018083">
    <property type="entry name" value="Sterol_reductase_CS"/>
</dbReference>
<dbReference type="PANTHER" id="PTHR21257:SF52">
    <property type="entry name" value="DELTA(14)-STEROL REDUCTASE TM7SF2"/>
    <property type="match status" value="1"/>
</dbReference>
<feature type="transmembrane region" description="Helical" evidence="19">
    <location>
        <begin position="167"/>
        <end position="185"/>
    </location>
</feature>
<dbReference type="EMBL" id="HBHY01003963">
    <property type="protein sequence ID" value="CAE0129608.1"/>
    <property type="molecule type" value="Transcribed_RNA"/>
</dbReference>
<dbReference type="GO" id="GO:0005789">
    <property type="term" value="C:endoplasmic reticulum membrane"/>
    <property type="evidence" value="ECO:0007669"/>
    <property type="project" value="TreeGrafter"/>
</dbReference>
<dbReference type="PROSITE" id="PS01017">
    <property type="entry name" value="STEROL_REDUCT_1"/>
    <property type="match status" value="1"/>
</dbReference>
<dbReference type="AlphaFoldDB" id="A0A7S3BA88"/>
<reference evidence="20" key="1">
    <citation type="submission" date="2021-01" db="EMBL/GenBank/DDBJ databases">
        <authorList>
            <person name="Corre E."/>
            <person name="Pelletier E."/>
            <person name="Niang G."/>
            <person name="Scheremetjew M."/>
            <person name="Finn R."/>
            <person name="Kale V."/>
            <person name="Holt S."/>
            <person name="Cochrane G."/>
            <person name="Meng A."/>
            <person name="Brown T."/>
            <person name="Cohen L."/>
        </authorList>
    </citation>
    <scope>NUCLEOTIDE SEQUENCE</scope>
    <source>
        <strain evidence="20">RCC927</strain>
    </source>
</reference>
<name>A0A7S3BA88_9VIRI</name>
<dbReference type="EC" id="1.3.1.70" evidence="3"/>
<keyword evidence="4" id="KW-0444">Lipid biosynthesis</keyword>
<evidence type="ECO:0000256" key="11">
    <source>
        <dbReference type="ARBA" id="ARBA00023098"/>
    </source>
</evidence>
<organism evidence="20">
    <name type="scientific">Prasinoderma singulare</name>
    <dbReference type="NCBI Taxonomy" id="676789"/>
    <lineage>
        <taxon>Eukaryota</taxon>
        <taxon>Viridiplantae</taxon>
        <taxon>Prasinodermophyta</taxon>
        <taxon>Prasinodermophyceae</taxon>
        <taxon>Prasinodermales</taxon>
        <taxon>Prasinodermaceae</taxon>
        <taxon>Prasinoderma</taxon>
    </lineage>
</organism>
<keyword evidence="12 19" id="KW-0472">Membrane</keyword>
<gene>
    <name evidence="20" type="ORF">PSIN1315_LOCUS2623</name>
</gene>
<evidence type="ECO:0000313" key="20">
    <source>
        <dbReference type="EMBL" id="CAE0129608.1"/>
    </source>
</evidence>
<evidence type="ECO:0000256" key="1">
    <source>
        <dbReference type="ARBA" id="ARBA00004141"/>
    </source>
</evidence>
<keyword evidence="10" id="KW-0756">Sterol biosynthesis</keyword>
<evidence type="ECO:0000256" key="12">
    <source>
        <dbReference type="ARBA" id="ARBA00023136"/>
    </source>
</evidence>
<keyword evidence="5 19" id="KW-0812">Transmembrane</keyword>
<dbReference type="InterPro" id="IPR001171">
    <property type="entry name" value="ERG24_DHCR-like"/>
</dbReference>
<evidence type="ECO:0000256" key="5">
    <source>
        <dbReference type="ARBA" id="ARBA00022692"/>
    </source>
</evidence>
<keyword evidence="9" id="KW-0560">Oxidoreductase</keyword>
<evidence type="ECO:0000256" key="8">
    <source>
        <dbReference type="ARBA" id="ARBA00022989"/>
    </source>
</evidence>
<dbReference type="PROSITE" id="PS01018">
    <property type="entry name" value="STEROL_REDUCT_2"/>
    <property type="match status" value="1"/>
</dbReference>
<evidence type="ECO:0000256" key="7">
    <source>
        <dbReference type="ARBA" id="ARBA00022955"/>
    </source>
</evidence>
<keyword evidence="8 19" id="KW-1133">Transmembrane helix</keyword>
<comment type="subcellular location">
    <subcellularLocation>
        <location evidence="1">Membrane</location>
        <topology evidence="1">Multi-pass membrane protein</topology>
    </subcellularLocation>
</comment>
<feature type="transmembrane region" description="Helical" evidence="19">
    <location>
        <begin position="128"/>
        <end position="147"/>
    </location>
</feature>
<feature type="transmembrane region" description="Helical" evidence="19">
    <location>
        <begin position="12"/>
        <end position="31"/>
    </location>
</feature>
<evidence type="ECO:0000256" key="10">
    <source>
        <dbReference type="ARBA" id="ARBA00023011"/>
    </source>
</evidence>
<evidence type="ECO:0000256" key="3">
    <source>
        <dbReference type="ARBA" id="ARBA00012413"/>
    </source>
</evidence>
<evidence type="ECO:0000256" key="17">
    <source>
        <dbReference type="ARBA" id="ARBA00060577"/>
    </source>
</evidence>
<feature type="transmembrane region" description="Helical" evidence="19">
    <location>
        <begin position="43"/>
        <end position="63"/>
    </location>
</feature>
<comment type="pathway">
    <text evidence="17">Steroid biosynthesis.</text>
</comment>
<evidence type="ECO:0000256" key="15">
    <source>
        <dbReference type="ARBA" id="ARBA00030165"/>
    </source>
</evidence>
<comment type="similarity">
    <text evidence="2">Belongs to the ERG4/ERG24 family.</text>
</comment>
<dbReference type="GO" id="GO:0006696">
    <property type="term" value="P:ergosterol biosynthetic process"/>
    <property type="evidence" value="ECO:0007669"/>
    <property type="project" value="TreeGrafter"/>
</dbReference>
<keyword evidence="7" id="KW-0752">Steroid biosynthesis</keyword>
<evidence type="ECO:0000256" key="9">
    <source>
        <dbReference type="ARBA" id="ARBA00023002"/>
    </source>
</evidence>
<evidence type="ECO:0000256" key="4">
    <source>
        <dbReference type="ARBA" id="ARBA00022516"/>
    </source>
</evidence>
<evidence type="ECO:0000256" key="19">
    <source>
        <dbReference type="SAM" id="Phobius"/>
    </source>
</evidence>
<evidence type="ECO:0000256" key="2">
    <source>
        <dbReference type="ARBA" id="ARBA00005402"/>
    </source>
</evidence>
<evidence type="ECO:0000256" key="6">
    <source>
        <dbReference type="ARBA" id="ARBA00022857"/>
    </source>
</evidence>
<dbReference type="FunFam" id="1.20.120.1630:FF:000011">
    <property type="entry name" value="Delta(14)-sterol reductase"/>
    <property type="match status" value="1"/>
</dbReference>
<evidence type="ECO:0000256" key="14">
    <source>
        <dbReference type="ARBA" id="ARBA00023221"/>
    </source>
</evidence>
<keyword evidence="14" id="KW-0753">Steroid metabolism</keyword>
<keyword evidence="6" id="KW-0521">NADP</keyword>
<evidence type="ECO:0000256" key="13">
    <source>
        <dbReference type="ARBA" id="ARBA00023166"/>
    </source>
</evidence>
<sequence length="332" mass="37151">MLRDGTRLTYKLNGLGVMVASLALLLAAHYRGAIDLVWAADNALPLLGASVAFSYVLSLYLYARSFAPGAMLAEGGNTGNVLYDFFIGRELNPRVGAFDLKEFCELYPGLIGWVVLNTAYALKEHRDFGAVGAPTVLVYLFQLLYVADALWFEPAILSTMDITTDGFGFMLAFGDLAWVPFTYSVQCAFLSYAPRSLSTAATVGILALKVVGYSFFRGANSQKDAFRRDPNGPASRHLKYINTERGTRLIVSGYWGIARHVNYTGDLMMGLAWSLPCGSILENPFVYFYPLYFLGLLLHREQRDEEACRKKYGRDWDKYCALVKYRFVPYVY</sequence>
<accession>A0A7S3BA88</accession>
<keyword evidence="11" id="KW-0443">Lipid metabolism</keyword>
<feature type="transmembrane region" description="Helical" evidence="19">
    <location>
        <begin position="197"/>
        <end position="216"/>
    </location>
</feature>
<evidence type="ECO:0000256" key="16">
    <source>
        <dbReference type="ARBA" id="ARBA00031227"/>
    </source>
</evidence>